<dbReference type="Proteomes" id="UP000214365">
    <property type="component" value="Unassembled WGS sequence"/>
</dbReference>
<evidence type="ECO:0000256" key="10">
    <source>
        <dbReference type="PIRSR" id="PIRSR001100-1"/>
    </source>
</evidence>
<evidence type="ECO:0000256" key="12">
    <source>
        <dbReference type="PROSITE-ProRule" id="PRU10056"/>
    </source>
</evidence>
<evidence type="ECO:0000256" key="8">
    <source>
        <dbReference type="ARBA" id="ARBA00023295"/>
    </source>
</evidence>
<evidence type="ECO:0000256" key="4">
    <source>
        <dbReference type="ARBA" id="ARBA00022801"/>
    </source>
</evidence>
<comment type="similarity">
    <text evidence="14">Belongs to the glycosyl hydrolase family 6.</text>
</comment>
<feature type="binding site" evidence="11">
    <location>
        <position position="143"/>
    </location>
    <ligand>
        <name>substrate</name>
    </ligand>
</feature>
<dbReference type="GO" id="GO:0030245">
    <property type="term" value="P:cellulose catabolic process"/>
    <property type="evidence" value="ECO:0007669"/>
    <property type="project" value="UniProtKB-KW"/>
</dbReference>
<dbReference type="PROSITE" id="PS00562">
    <property type="entry name" value="CBM1_1"/>
    <property type="match status" value="1"/>
</dbReference>
<dbReference type="PANTHER" id="PTHR34876:SF4">
    <property type="entry name" value="1,4-BETA-D-GLUCAN CELLOBIOHYDROLASE C-RELATED"/>
    <property type="match status" value="1"/>
</dbReference>
<feature type="active site" evidence="12">
    <location>
        <position position="185"/>
    </location>
</feature>
<dbReference type="SUPFAM" id="SSF57180">
    <property type="entry name" value="Cellulose-binding domain"/>
    <property type="match status" value="1"/>
</dbReference>
<proteinExistence type="inferred from homology"/>
<dbReference type="PROSITE" id="PS00655">
    <property type="entry name" value="GLYCOSYL_HYDROL_F6_1"/>
    <property type="match status" value="1"/>
</dbReference>
<keyword evidence="4 14" id="KW-0378">Hydrolase</keyword>
<dbReference type="Pfam" id="PF00734">
    <property type="entry name" value="CBM_1"/>
    <property type="match status" value="1"/>
</dbReference>
<keyword evidence="9 14" id="KW-0624">Polysaccharide degradation</keyword>
<comment type="caution">
    <text evidence="16">The sequence shown here is derived from an EMBL/GenBank/DDBJ whole genome shotgun (WGS) entry which is preliminary data.</text>
</comment>
<feature type="binding site" evidence="11">
    <location>
        <position position="276"/>
    </location>
    <ligand>
        <name>substrate</name>
    </ligand>
</feature>
<dbReference type="EC" id="3.2.1.-" evidence="14"/>
<sequence>MLQYLSIALVAILAAVEAQQSAYGQCGGQGWSGPTQCATGYTCSVENSYYAQCLPATTISTTLTTAVSSSSSVIMPSTTTTATTTTTPVTSSAADASSNPFSGYQLYANPYYSSEVHTLALPSLTGSLAAAATQAAEIPSFVWLDEAAKVPTMGTYLANIDAANKAGASPPIAGIFVVYDLPDRDCAAAASNGEYTLSDNGIQYYKEYIDSIKSQLTTYSDVQTILIVEPDSLANLVTNLNVAKCAEAESAYYECINYALTTLNQSNVAMYLDAGHAGWLGWPANLSPAAELFAEVYKNASSPASLRGLATNVANYNAWSISTAPSYTSGDSNYDEKLYVNALSPLLEQNGWTNAHFITDTSRNGVQPTEQQAWGDWCNVIGTGFGVPFTTDTGDDLEDAFVWVKPGGESDGTSNSSATRYDYHCGYSDALQPAPEAGTWFQEYFVQLLTNANPSLT</sequence>
<dbReference type="GeneID" id="31004815"/>
<dbReference type="InterPro" id="IPR036434">
    <property type="entry name" value="Beta_cellobiohydrolase_sf"/>
</dbReference>
<feature type="binding site" evidence="11">
    <location>
        <position position="405"/>
    </location>
    <ligand>
        <name>substrate</name>
    </ligand>
</feature>
<keyword evidence="6" id="KW-1015">Disulfide bond</keyword>
<feature type="binding site" evidence="11">
    <location>
        <position position="377"/>
    </location>
    <ligand>
        <name>substrate</name>
    </ligand>
</feature>
<evidence type="ECO:0000256" key="6">
    <source>
        <dbReference type="ARBA" id="ARBA00023157"/>
    </source>
</evidence>
<gene>
    <name evidence="16" type="ORF">UA08_05059</name>
</gene>
<dbReference type="EMBL" id="LFMY01000007">
    <property type="protein sequence ID" value="OKL59421.1"/>
    <property type="molecule type" value="Genomic_DNA"/>
</dbReference>
<dbReference type="InterPro" id="IPR000254">
    <property type="entry name" value="CBD"/>
</dbReference>
<dbReference type="PIRSF" id="PIRSF001100">
    <property type="entry name" value="Beta_cellobiohydrolase"/>
    <property type="match status" value="1"/>
</dbReference>
<evidence type="ECO:0000256" key="9">
    <source>
        <dbReference type="ARBA" id="ARBA00023326"/>
    </source>
</evidence>
<dbReference type="PROSITE" id="PS00656">
    <property type="entry name" value="GLYCOSYL_HYDROL_F6_2"/>
    <property type="match status" value="1"/>
</dbReference>
<dbReference type="PRINTS" id="PR00733">
    <property type="entry name" value="GLHYDRLASE6"/>
</dbReference>
<dbReference type="SUPFAM" id="SSF51989">
    <property type="entry name" value="Glycosyl hydrolases family 6, cellulases"/>
    <property type="match status" value="1"/>
</dbReference>
<organism evidence="16 17">
    <name type="scientific">Talaromyces atroroseus</name>
    <dbReference type="NCBI Taxonomy" id="1441469"/>
    <lineage>
        <taxon>Eukaryota</taxon>
        <taxon>Fungi</taxon>
        <taxon>Dikarya</taxon>
        <taxon>Ascomycota</taxon>
        <taxon>Pezizomycotina</taxon>
        <taxon>Eurotiomycetes</taxon>
        <taxon>Eurotiomycetidae</taxon>
        <taxon>Eurotiales</taxon>
        <taxon>Trichocomaceae</taxon>
        <taxon>Talaromyces</taxon>
        <taxon>Talaromyces sect. Trachyspermi</taxon>
    </lineage>
</organism>
<feature type="signal peptide" evidence="14">
    <location>
        <begin position="1"/>
        <end position="18"/>
    </location>
</feature>
<dbReference type="FunFam" id="3.20.20.40:FF:000001">
    <property type="entry name" value="Glucanase"/>
    <property type="match status" value="1"/>
</dbReference>
<accession>A0A225ADY5</accession>
<reference evidence="16 17" key="1">
    <citation type="submission" date="2015-06" db="EMBL/GenBank/DDBJ databases">
        <title>Talaromyces atroroseus IBT 11181 draft genome.</title>
        <authorList>
            <person name="Rasmussen K.B."/>
            <person name="Rasmussen S."/>
            <person name="Petersen B."/>
            <person name="Sicheritz-Ponten T."/>
            <person name="Mortensen U.H."/>
            <person name="Thrane U."/>
        </authorList>
    </citation>
    <scope>NUCLEOTIDE SEQUENCE [LARGE SCALE GENOMIC DNA]</scope>
    <source>
        <strain evidence="16 17">IBT 11181</strain>
    </source>
</reference>
<keyword evidence="17" id="KW-1185">Reference proteome</keyword>
<dbReference type="SMART" id="SM00236">
    <property type="entry name" value="fCBD"/>
    <property type="match status" value="1"/>
</dbReference>
<dbReference type="GO" id="GO:0016162">
    <property type="term" value="F:cellulose 1,4-beta-cellobiosidase activity"/>
    <property type="evidence" value="ECO:0007669"/>
    <property type="project" value="UniProtKB-EC"/>
</dbReference>
<keyword evidence="8 14" id="KW-0326">Glycosidase</keyword>
<dbReference type="AlphaFoldDB" id="A0A225ADY5"/>
<evidence type="ECO:0000259" key="15">
    <source>
        <dbReference type="PROSITE" id="PS51164"/>
    </source>
</evidence>
<dbReference type="Gene3D" id="3.20.20.40">
    <property type="entry name" value="1, 4-beta cellobiohydrolase"/>
    <property type="match status" value="1"/>
</dbReference>
<dbReference type="InterPro" id="IPR001524">
    <property type="entry name" value="Glyco_hydro_6_CS"/>
</dbReference>
<dbReference type="RefSeq" id="XP_020119542.1">
    <property type="nucleotide sequence ID" value="XM_020267811.1"/>
</dbReference>
<comment type="similarity">
    <text evidence="2">Belongs to the glycosyl hydrolase 6 (cellulase B) family.</text>
</comment>
<dbReference type="GO" id="GO:0005576">
    <property type="term" value="C:extracellular region"/>
    <property type="evidence" value="ECO:0007669"/>
    <property type="project" value="InterPro"/>
</dbReference>
<feature type="binding site" evidence="11">
    <location>
        <position position="409"/>
    </location>
    <ligand>
        <name>substrate</name>
    </ligand>
</feature>
<evidence type="ECO:0000256" key="5">
    <source>
        <dbReference type="ARBA" id="ARBA00023001"/>
    </source>
</evidence>
<feature type="active site" description="Proton acceptor" evidence="10">
    <location>
        <position position="411"/>
    </location>
</feature>
<dbReference type="Pfam" id="PF01341">
    <property type="entry name" value="Glyco_hydro_6"/>
    <property type="match status" value="1"/>
</dbReference>
<evidence type="ECO:0000256" key="2">
    <source>
        <dbReference type="ARBA" id="ARBA00010533"/>
    </source>
</evidence>
<dbReference type="PANTHER" id="PTHR34876">
    <property type="match status" value="1"/>
</dbReference>
<dbReference type="STRING" id="1441469.A0A225ADY5"/>
<dbReference type="GO" id="GO:0030248">
    <property type="term" value="F:cellulose binding"/>
    <property type="evidence" value="ECO:0007669"/>
    <property type="project" value="InterPro"/>
</dbReference>
<keyword evidence="7 14" id="KW-0119">Carbohydrate metabolism</keyword>
<evidence type="ECO:0000256" key="3">
    <source>
        <dbReference type="ARBA" id="ARBA00022729"/>
    </source>
</evidence>
<evidence type="ECO:0000256" key="1">
    <source>
        <dbReference type="ARBA" id="ARBA00001641"/>
    </source>
</evidence>
<keyword evidence="3 14" id="KW-0732">Signal</keyword>
<feature type="binding site" evidence="11">
    <location>
        <position position="279"/>
    </location>
    <ligand>
        <name>substrate</name>
    </ligand>
</feature>
<feature type="binding site" evidence="11">
    <location>
        <position position="315"/>
    </location>
    <ligand>
        <name>substrate</name>
    </ligand>
</feature>
<protein>
    <recommendedName>
        <fullName evidence="14">Glucanase</fullName>
        <ecNumber evidence="14">3.2.1.-</ecNumber>
    </recommendedName>
</protein>
<evidence type="ECO:0000313" key="16">
    <source>
        <dbReference type="EMBL" id="OKL59421.1"/>
    </source>
</evidence>
<name>A0A225ADY5_TALAT</name>
<evidence type="ECO:0000256" key="11">
    <source>
        <dbReference type="PIRSR" id="PIRSR001100-2"/>
    </source>
</evidence>
<dbReference type="InterPro" id="IPR016288">
    <property type="entry name" value="Beta_cellobiohydrolase"/>
</dbReference>
<feature type="active site" description="Proton donor" evidence="10 13">
    <location>
        <position position="231"/>
    </location>
</feature>
<evidence type="ECO:0000313" key="17">
    <source>
        <dbReference type="Proteomes" id="UP000214365"/>
    </source>
</evidence>
<evidence type="ECO:0000256" key="13">
    <source>
        <dbReference type="PROSITE-ProRule" id="PRU10057"/>
    </source>
</evidence>
<comment type="catalytic activity">
    <reaction evidence="1">
        <text>Hydrolysis of (1-&gt;4)-beta-D-glucosidic linkages in cellulose and cellotetraose, releasing cellobiose from the non-reducing ends of the chains.</text>
        <dbReference type="EC" id="3.2.1.91"/>
    </reaction>
</comment>
<evidence type="ECO:0000256" key="14">
    <source>
        <dbReference type="RuleBase" id="RU361186"/>
    </source>
</evidence>
<feature type="binding site" evidence="11">
    <location>
        <position position="145"/>
    </location>
    <ligand>
        <name>substrate</name>
    </ligand>
</feature>
<feature type="chain" id="PRO_5011819484" description="Glucanase" evidence="14">
    <location>
        <begin position="19"/>
        <end position="457"/>
    </location>
</feature>
<evidence type="ECO:0000256" key="7">
    <source>
        <dbReference type="ARBA" id="ARBA00023277"/>
    </source>
</evidence>
<dbReference type="InterPro" id="IPR035971">
    <property type="entry name" value="CBD_sf"/>
</dbReference>
<dbReference type="PROSITE" id="PS51164">
    <property type="entry name" value="CBM1_2"/>
    <property type="match status" value="1"/>
</dbReference>
<feature type="domain" description="CBM1" evidence="15">
    <location>
        <begin position="18"/>
        <end position="54"/>
    </location>
</feature>
<keyword evidence="5 14" id="KW-0136">Cellulose degradation</keyword>
<dbReference type="OrthoDB" id="64893at2759"/>